<proteinExistence type="predicted"/>
<dbReference type="Pfam" id="PF05426">
    <property type="entry name" value="Alginate_lyase"/>
    <property type="match status" value="1"/>
</dbReference>
<dbReference type="AlphaFoldDB" id="A0A0C3C6K6"/>
<accession>A0A0C3C6K6</accession>
<dbReference type="HOGENOM" id="CLU_031144_1_0_1"/>
<evidence type="ECO:0000256" key="3">
    <source>
        <dbReference type="SAM" id="MobiDB-lite"/>
    </source>
</evidence>
<organism evidence="6 7">
    <name type="scientific">Hebeloma cylindrosporum</name>
    <dbReference type="NCBI Taxonomy" id="76867"/>
    <lineage>
        <taxon>Eukaryota</taxon>
        <taxon>Fungi</taxon>
        <taxon>Dikarya</taxon>
        <taxon>Basidiomycota</taxon>
        <taxon>Agaricomycotina</taxon>
        <taxon>Agaricomycetes</taxon>
        <taxon>Agaricomycetidae</taxon>
        <taxon>Agaricales</taxon>
        <taxon>Agaricineae</taxon>
        <taxon>Hymenogastraceae</taxon>
        <taxon>Hebeloma</taxon>
    </lineage>
</organism>
<dbReference type="STRING" id="686832.A0A0C3C6K6"/>
<keyword evidence="1 4" id="KW-0732">Signal</keyword>
<reference evidence="6 7" key="1">
    <citation type="submission" date="2014-04" db="EMBL/GenBank/DDBJ databases">
        <authorList>
            <consortium name="DOE Joint Genome Institute"/>
            <person name="Kuo A."/>
            <person name="Gay G."/>
            <person name="Dore J."/>
            <person name="Kohler A."/>
            <person name="Nagy L.G."/>
            <person name="Floudas D."/>
            <person name="Copeland A."/>
            <person name="Barry K.W."/>
            <person name="Cichocki N."/>
            <person name="Veneault-Fourrey C."/>
            <person name="LaButti K."/>
            <person name="Lindquist E.A."/>
            <person name="Lipzen A."/>
            <person name="Lundell T."/>
            <person name="Morin E."/>
            <person name="Murat C."/>
            <person name="Sun H."/>
            <person name="Tunlid A."/>
            <person name="Henrissat B."/>
            <person name="Grigoriev I.V."/>
            <person name="Hibbett D.S."/>
            <person name="Martin F."/>
            <person name="Nordberg H.P."/>
            <person name="Cantor M.N."/>
            <person name="Hua S.X."/>
        </authorList>
    </citation>
    <scope>NUCLEOTIDE SEQUENCE [LARGE SCALE GENOMIC DNA]</scope>
    <source>
        <strain evidence="7">h7</strain>
    </source>
</reference>
<evidence type="ECO:0000313" key="6">
    <source>
        <dbReference type="EMBL" id="KIM44515.1"/>
    </source>
</evidence>
<dbReference type="Gene3D" id="1.50.10.100">
    <property type="entry name" value="Chondroitin AC/alginate lyase"/>
    <property type="match status" value="1"/>
</dbReference>
<dbReference type="InterPro" id="IPR008929">
    <property type="entry name" value="Chondroitin_lyas"/>
</dbReference>
<dbReference type="GO" id="GO:0042597">
    <property type="term" value="C:periplasmic space"/>
    <property type="evidence" value="ECO:0007669"/>
    <property type="project" value="InterPro"/>
</dbReference>
<dbReference type="Proteomes" id="UP000053424">
    <property type="component" value="Unassembled WGS sequence"/>
</dbReference>
<keyword evidence="2" id="KW-0456">Lyase</keyword>
<feature type="compositionally biased region" description="Polar residues" evidence="3">
    <location>
        <begin position="438"/>
        <end position="450"/>
    </location>
</feature>
<evidence type="ECO:0000256" key="1">
    <source>
        <dbReference type="ARBA" id="ARBA00022729"/>
    </source>
</evidence>
<protein>
    <recommendedName>
        <fullName evidence="5">Alginate lyase domain-containing protein</fullName>
    </recommendedName>
</protein>
<dbReference type="SUPFAM" id="SSF48230">
    <property type="entry name" value="Chondroitin AC/alginate lyase"/>
    <property type="match status" value="1"/>
</dbReference>
<dbReference type="OrthoDB" id="63533at2759"/>
<feature type="signal peptide" evidence="4">
    <location>
        <begin position="1"/>
        <end position="22"/>
    </location>
</feature>
<feature type="compositionally biased region" description="Low complexity" evidence="3">
    <location>
        <begin position="451"/>
        <end position="467"/>
    </location>
</feature>
<dbReference type="EMBL" id="KN831773">
    <property type="protein sequence ID" value="KIM44515.1"/>
    <property type="molecule type" value="Genomic_DNA"/>
</dbReference>
<evidence type="ECO:0000256" key="4">
    <source>
        <dbReference type="SAM" id="SignalP"/>
    </source>
</evidence>
<keyword evidence="7" id="KW-1185">Reference proteome</keyword>
<feature type="region of interest" description="Disordered" evidence="3">
    <location>
        <begin position="438"/>
        <end position="467"/>
    </location>
</feature>
<feature type="chain" id="PRO_5002162323" description="Alginate lyase domain-containing protein" evidence="4">
    <location>
        <begin position="23"/>
        <end position="489"/>
    </location>
</feature>
<name>A0A0C3C6K6_HEBCY</name>
<evidence type="ECO:0000313" key="7">
    <source>
        <dbReference type="Proteomes" id="UP000053424"/>
    </source>
</evidence>
<evidence type="ECO:0000256" key="2">
    <source>
        <dbReference type="ARBA" id="ARBA00023239"/>
    </source>
</evidence>
<reference evidence="7" key="2">
    <citation type="submission" date="2015-01" db="EMBL/GenBank/DDBJ databases">
        <title>Evolutionary Origins and Diversification of the Mycorrhizal Mutualists.</title>
        <authorList>
            <consortium name="DOE Joint Genome Institute"/>
            <consortium name="Mycorrhizal Genomics Consortium"/>
            <person name="Kohler A."/>
            <person name="Kuo A."/>
            <person name="Nagy L.G."/>
            <person name="Floudas D."/>
            <person name="Copeland A."/>
            <person name="Barry K.W."/>
            <person name="Cichocki N."/>
            <person name="Veneault-Fourrey C."/>
            <person name="LaButti K."/>
            <person name="Lindquist E.A."/>
            <person name="Lipzen A."/>
            <person name="Lundell T."/>
            <person name="Morin E."/>
            <person name="Murat C."/>
            <person name="Riley R."/>
            <person name="Ohm R."/>
            <person name="Sun H."/>
            <person name="Tunlid A."/>
            <person name="Henrissat B."/>
            <person name="Grigoriev I.V."/>
            <person name="Hibbett D.S."/>
            <person name="Martin F."/>
        </authorList>
    </citation>
    <scope>NUCLEOTIDE SEQUENCE [LARGE SCALE GENOMIC DNA]</scope>
    <source>
        <strain evidence="7">h7</strain>
    </source>
</reference>
<sequence>MPPTLLHLVTIVSLFSTAFSQAALTAYANDFVDPDYILSKNFGDNTWRARDSIQTWAKALASRGPWSVVNKAVTPPSGNMHDYMSWAPYWWPNCSGVGNTTALTPEQIWKTCRYESRDGQFNPDVRQVNNVGDFQDFSEAVFYNTIAWALDTQDKAAYEANAVRFIRAWFLDDATKMTPNLVYGQMQRGPDGQMGSHTGILFVFSRSNVLRWLTQRYNSDLKAMAKVTTGILVLRKGKSTLWTTDLDNQMIAWAREYITWLETAQIAIEERDATNNHGTFYFNQLAALKILVNDLPGAKQVTDTYFNTLYMAQIVASGEQPLEAARTRPYHYRSYNLAAMITNARLAKYADPSSNLWAKVTNEGATIKSALDFAMTIPASVRGEDRYVGELYPNIAAVASVYGDADGKYLNFLKKAYPGFMAEPFIFWNQPWAQNETSGNAPASATGQLNSKATSTTTSTKKSGALSSNTGSFPFSATLLFLALFAITL</sequence>
<dbReference type="GO" id="GO:0016829">
    <property type="term" value="F:lyase activity"/>
    <property type="evidence" value="ECO:0007669"/>
    <property type="project" value="UniProtKB-KW"/>
</dbReference>
<dbReference type="InterPro" id="IPR008397">
    <property type="entry name" value="Alginate_lyase_dom"/>
</dbReference>
<gene>
    <name evidence="6" type="ORF">M413DRAFT_354969</name>
</gene>
<evidence type="ECO:0000259" key="5">
    <source>
        <dbReference type="Pfam" id="PF05426"/>
    </source>
</evidence>
<feature type="domain" description="Alginate lyase" evidence="5">
    <location>
        <begin position="68"/>
        <end position="375"/>
    </location>
</feature>